<reference evidence="3" key="1">
    <citation type="journal article" date="2019" name="Int. J. Syst. Evol. Microbiol.">
        <title>The Global Catalogue of Microorganisms (GCM) 10K type strain sequencing project: providing services to taxonomists for standard genome sequencing and annotation.</title>
        <authorList>
            <consortium name="The Broad Institute Genomics Platform"/>
            <consortium name="The Broad Institute Genome Sequencing Center for Infectious Disease"/>
            <person name="Wu L."/>
            <person name="Ma J."/>
        </authorList>
    </citation>
    <scope>NUCLEOTIDE SEQUENCE [LARGE SCALE GENOMIC DNA]</scope>
    <source>
        <strain evidence="3">WYCCWR 12678</strain>
    </source>
</reference>
<protein>
    <submittedName>
        <fullName evidence="2">Alpha/beta fold hydrolase</fullName>
    </submittedName>
</protein>
<dbReference type="InterPro" id="IPR050266">
    <property type="entry name" value="AB_hydrolase_sf"/>
</dbReference>
<dbReference type="EMBL" id="JBHSHC010000154">
    <property type="protein sequence ID" value="MFC4770041.1"/>
    <property type="molecule type" value="Genomic_DNA"/>
</dbReference>
<feature type="domain" description="AB hydrolase-1" evidence="1">
    <location>
        <begin position="25"/>
        <end position="146"/>
    </location>
</feature>
<dbReference type="InterPro" id="IPR029058">
    <property type="entry name" value="AB_hydrolase_fold"/>
</dbReference>
<organism evidence="2 3">
    <name type="scientific">Effusibacillus consociatus</name>
    <dbReference type="NCBI Taxonomy" id="1117041"/>
    <lineage>
        <taxon>Bacteria</taxon>
        <taxon>Bacillati</taxon>
        <taxon>Bacillota</taxon>
        <taxon>Bacilli</taxon>
        <taxon>Bacillales</taxon>
        <taxon>Alicyclobacillaceae</taxon>
        <taxon>Effusibacillus</taxon>
    </lineage>
</organism>
<gene>
    <name evidence="2" type="ORF">ACFO8Q_22440</name>
</gene>
<sequence>MPFEPINGILAYYQLCGDRTKSLDTIVMIHGWALDSTVWGDLIGLLETHFFVMMYDLRAHGKSGTGEETITWELLCNDLYQLTERLGLKRVHLLAFGYGTHLATKYTLQYPDRVQSLILLSLPYMSPNHVHFHLSQHVFPAMKETMESGNKHFLRQYKELLKGYTTLEADHPLLLHYFRVALNSPMHHFAHLLQLTLNSTLLTELSQIQCPVMIMTGELNATSPSGLFNASSFLLKYPTLITIPNASFLLFLEQPQETAKWIHTFISQKCPMLRNDSLSTKSEVSQLIQTIFQPTEHIPVQHTPILDIQLLHKFHVKIDSIPIASGWKQRHAKRLLTYLAFHPVTTREVICEELFPHLDANKALANLKVYLNHLDKLLRHPTVPVRGLLFHQGTVSVQYKIKCDLIDLMEVIRQAYHEQDTSIRYQMCEQLLDAFSNDILPDIHDDWAIRVKNQIETEVCELNEWMAKYCASQALYSKAAHFYMNMLHYRSDEEHIYDRIIEMFSQSDDHQAKKKWQRKKTIVLRKLAQSGI</sequence>
<dbReference type="InterPro" id="IPR000073">
    <property type="entry name" value="AB_hydrolase_1"/>
</dbReference>
<proteinExistence type="predicted"/>
<comment type="caution">
    <text evidence="2">The sequence shown here is derived from an EMBL/GenBank/DDBJ whole genome shotgun (WGS) entry which is preliminary data.</text>
</comment>
<keyword evidence="3" id="KW-1185">Reference proteome</keyword>
<dbReference type="PANTHER" id="PTHR43798">
    <property type="entry name" value="MONOACYLGLYCEROL LIPASE"/>
    <property type="match status" value="1"/>
</dbReference>
<dbReference type="SUPFAM" id="SSF53474">
    <property type="entry name" value="alpha/beta-Hydrolases"/>
    <property type="match status" value="1"/>
</dbReference>
<accession>A0ABV9Q6C3</accession>
<dbReference type="Pfam" id="PF00561">
    <property type="entry name" value="Abhydrolase_1"/>
    <property type="match status" value="1"/>
</dbReference>
<name>A0ABV9Q6C3_9BACL</name>
<dbReference type="RefSeq" id="WP_380029250.1">
    <property type="nucleotide sequence ID" value="NZ_JBHSHC010000154.1"/>
</dbReference>
<dbReference type="InterPro" id="IPR036388">
    <property type="entry name" value="WH-like_DNA-bd_sf"/>
</dbReference>
<evidence type="ECO:0000313" key="3">
    <source>
        <dbReference type="Proteomes" id="UP001596002"/>
    </source>
</evidence>
<dbReference type="Proteomes" id="UP001596002">
    <property type="component" value="Unassembled WGS sequence"/>
</dbReference>
<dbReference type="GO" id="GO:0016787">
    <property type="term" value="F:hydrolase activity"/>
    <property type="evidence" value="ECO:0007669"/>
    <property type="project" value="UniProtKB-KW"/>
</dbReference>
<evidence type="ECO:0000313" key="2">
    <source>
        <dbReference type="EMBL" id="MFC4770041.1"/>
    </source>
</evidence>
<evidence type="ECO:0000259" key="1">
    <source>
        <dbReference type="Pfam" id="PF00561"/>
    </source>
</evidence>
<dbReference type="Gene3D" id="1.10.10.10">
    <property type="entry name" value="Winged helix-like DNA-binding domain superfamily/Winged helix DNA-binding domain"/>
    <property type="match status" value="1"/>
</dbReference>
<keyword evidence="2" id="KW-0378">Hydrolase</keyword>
<dbReference type="Gene3D" id="3.40.50.1820">
    <property type="entry name" value="alpha/beta hydrolase"/>
    <property type="match status" value="1"/>
</dbReference>